<dbReference type="GO" id="GO:0005741">
    <property type="term" value="C:mitochondrial outer membrane"/>
    <property type="evidence" value="ECO:0007669"/>
    <property type="project" value="UniProtKB-SubCell"/>
</dbReference>
<keyword evidence="8" id="KW-1133">Transmembrane helix</keyword>
<keyword evidence="19" id="KW-1185">Reference proteome</keyword>
<feature type="binding site" evidence="15">
    <location>
        <position position="101"/>
    </location>
    <ligand>
        <name>FAD</name>
        <dbReference type="ChEBI" id="CHEBI:57692"/>
    </ligand>
</feature>
<feature type="binding site" evidence="15">
    <location>
        <position position="102"/>
    </location>
    <ligand>
        <name>FAD</name>
        <dbReference type="ChEBI" id="CHEBI:57692"/>
    </ligand>
</feature>
<keyword evidence="5" id="KW-0812">Transmembrane</keyword>
<feature type="binding site" evidence="15">
    <location>
        <position position="120"/>
    </location>
    <ligand>
        <name>FAD</name>
        <dbReference type="ChEBI" id="CHEBI:57692"/>
    </ligand>
</feature>
<name>A0A1L9VPB0_ASPGL</name>
<evidence type="ECO:0000256" key="14">
    <source>
        <dbReference type="ARBA" id="ARBA00047682"/>
    </source>
</evidence>
<dbReference type="InterPro" id="IPR001834">
    <property type="entry name" value="CBR-like"/>
</dbReference>
<organism evidence="18 19">
    <name type="scientific">Aspergillus glaucus CBS 516.65</name>
    <dbReference type="NCBI Taxonomy" id="1160497"/>
    <lineage>
        <taxon>Eukaryota</taxon>
        <taxon>Fungi</taxon>
        <taxon>Dikarya</taxon>
        <taxon>Ascomycota</taxon>
        <taxon>Pezizomycotina</taxon>
        <taxon>Eurotiomycetes</taxon>
        <taxon>Eurotiomycetidae</taxon>
        <taxon>Eurotiales</taxon>
        <taxon>Aspergillaceae</taxon>
        <taxon>Aspergillus</taxon>
        <taxon>Aspergillus subgen. Aspergillus</taxon>
    </lineage>
</organism>
<dbReference type="GO" id="GO:0090524">
    <property type="term" value="F:cytochrome-b5 reductase activity, acting on NADH"/>
    <property type="evidence" value="ECO:0007669"/>
    <property type="project" value="UniProtKB-EC"/>
</dbReference>
<evidence type="ECO:0000256" key="2">
    <source>
        <dbReference type="ARBA" id="ARBA00004572"/>
    </source>
</evidence>
<proteinExistence type="inferred from homology"/>
<evidence type="ECO:0000256" key="5">
    <source>
        <dbReference type="ARBA" id="ARBA00022692"/>
    </source>
</evidence>
<reference evidence="19" key="1">
    <citation type="journal article" date="2017" name="Genome Biol.">
        <title>Comparative genomics reveals high biological diversity and specific adaptations in the industrially and medically important fungal genus Aspergillus.</title>
        <authorList>
            <person name="de Vries R.P."/>
            <person name="Riley R."/>
            <person name="Wiebenga A."/>
            <person name="Aguilar-Osorio G."/>
            <person name="Amillis S."/>
            <person name="Uchima C.A."/>
            <person name="Anderluh G."/>
            <person name="Asadollahi M."/>
            <person name="Askin M."/>
            <person name="Barry K."/>
            <person name="Battaglia E."/>
            <person name="Bayram O."/>
            <person name="Benocci T."/>
            <person name="Braus-Stromeyer S.A."/>
            <person name="Caldana C."/>
            <person name="Canovas D."/>
            <person name="Cerqueira G.C."/>
            <person name="Chen F."/>
            <person name="Chen W."/>
            <person name="Choi C."/>
            <person name="Clum A."/>
            <person name="Dos Santos R.A."/>
            <person name="Damasio A.R."/>
            <person name="Diallinas G."/>
            <person name="Emri T."/>
            <person name="Fekete E."/>
            <person name="Flipphi M."/>
            <person name="Freyberg S."/>
            <person name="Gallo A."/>
            <person name="Gournas C."/>
            <person name="Habgood R."/>
            <person name="Hainaut M."/>
            <person name="Harispe M.L."/>
            <person name="Henrissat B."/>
            <person name="Hilden K.S."/>
            <person name="Hope R."/>
            <person name="Hossain A."/>
            <person name="Karabika E."/>
            <person name="Karaffa L."/>
            <person name="Karanyi Z."/>
            <person name="Krasevec N."/>
            <person name="Kuo A."/>
            <person name="Kusch H."/>
            <person name="LaButti K."/>
            <person name="Lagendijk E.L."/>
            <person name="Lapidus A."/>
            <person name="Levasseur A."/>
            <person name="Lindquist E."/>
            <person name="Lipzen A."/>
            <person name="Logrieco A.F."/>
            <person name="MacCabe A."/>
            <person name="Maekelae M.R."/>
            <person name="Malavazi I."/>
            <person name="Melin P."/>
            <person name="Meyer V."/>
            <person name="Mielnichuk N."/>
            <person name="Miskei M."/>
            <person name="Molnar A.P."/>
            <person name="Mule G."/>
            <person name="Ngan C.Y."/>
            <person name="Orejas M."/>
            <person name="Orosz E."/>
            <person name="Ouedraogo J.P."/>
            <person name="Overkamp K.M."/>
            <person name="Park H.-S."/>
            <person name="Perrone G."/>
            <person name="Piumi F."/>
            <person name="Punt P.J."/>
            <person name="Ram A.F."/>
            <person name="Ramon A."/>
            <person name="Rauscher S."/>
            <person name="Record E."/>
            <person name="Riano-Pachon D.M."/>
            <person name="Robert V."/>
            <person name="Roehrig J."/>
            <person name="Ruller R."/>
            <person name="Salamov A."/>
            <person name="Salih N.S."/>
            <person name="Samson R.A."/>
            <person name="Sandor E."/>
            <person name="Sanguinetti M."/>
            <person name="Schuetze T."/>
            <person name="Sepcic K."/>
            <person name="Shelest E."/>
            <person name="Sherlock G."/>
            <person name="Sophianopoulou V."/>
            <person name="Squina F.M."/>
            <person name="Sun H."/>
            <person name="Susca A."/>
            <person name="Todd R.B."/>
            <person name="Tsang A."/>
            <person name="Unkles S.E."/>
            <person name="van de Wiele N."/>
            <person name="van Rossen-Uffink D."/>
            <person name="Oliveira J.V."/>
            <person name="Vesth T.C."/>
            <person name="Visser J."/>
            <person name="Yu J.-H."/>
            <person name="Zhou M."/>
            <person name="Andersen M.R."/>
            <person name="Archer D.B."/>
            <person name="Baker S.E."/>
            <person name="Benoit I."/>
            <person name="Brakhage A.A."/>
            <person name="Braus G.H."/>
            <person name="Fischer R."/>
            <person name="Frisvad J.C."/>
            <person name="Goldman G.H."/>
            <person name="Houbraken J."/>
            <person name="Oakley B."/>
            <person name="Pocsi I."/>
            <person name="Scazzocchio C."/>
            <person name="Seiboth B."/>
            <person name="vanKuyk P.A."/>
            <person name="Wortman J."/>
            <person name="Dyer P.S."/>
            <person name="Grigoriev I.V."/>
        </authorList>
    </citation>
    <scope>NUCLEOTIDE SEQUENCE [LARGE SCALE GENOMIC DNA]</scope>
    <source>
        <strain evidence="19">CBS 516.65</strain>
    </source>
</reference>
<dbReference type="EC" id="1.6.2.2" evidence="16"/>
<comment type="subcellular location">
    <subcellularLocation>
        <location evidence="2">Mitochondrion outer membrane</location>
        <topology evidence="2">Single-pass membrane protein</topology>
    </subcellularLocation>
</comment>
<evidence type="ECO:0000256" key="4">
    <source>
        <dbReference type="ARBA" id="ARBA00022630"/>
    </source>
</evidence>
<evidence type="ECO:0000313" key="18">
    <source>
        <dbReference type="EMBL" id="OJJ85720.1"/>
    </source>
</evidence>
<dbReference type="Gene3D" id="2.40.30.10">
    <property type="entry name" value="Translation factors"/>
    <property type="match status" value="1"/>
</dbReference>
<dbReference type="PRINTS" id="PR00406">
    <property type="entry name" value="CYTB5RDTASE"/>
</dbReference>
<sequence>MSAQLSSRTITTAAATTAVAVGIGAYSLQTAFAETTQNQPPMVFGKTGFTSLRLHSSKTVNHNTKRLVFEFPDKDAKSGLSLTSSLLTISRPQGSWLPVIRPYTPISDFDTPGYVEFLIKKYPSGKASTHLHSLQPGQSLSFFGPLKAYPWAPNKHSHIYLLAGGAGITPMYQLIQGALKNPEDKTKIKLVFGVNTEKDLVLREELEGFKKQYPERFETVYTISDGKSEGKGFEKGRITEELLKKVMKIEGSGENVKVFVCGPPAMETALIGSNGWFGGRKGILGELGYTKDQIFKF</sequence>
<dbReference type="Pfam" id="PF00175">
    <property type="entry name" value="NAD_binding_1"/>
    <property type="match status" value="1"/>
</dbReference>
<comment type="function">
    <text evidence="13">May mediate the reduction of outer membrane cytochrome b5.</text>
</comment>
<comment type="similarity">
    <text evidence="3 16">Belongs to the flavoprotein pyridine nucleotide cytochrome reductase family.</text>
</comment>
<dbReference type="InterPro" id="IPR001433">
    <property type="entry name" value="OxRdtase_FAD/NAD-bd"/>
</dbReference>
<evidence type="ECO:0000256" key="6">
    <source>
        <dbReference type="ARBA" id="ARBA00022787"/>
    </source>
</evidence>
<evidence type="ECO:0000313" key="19">
    <source>
        <dbReference type="Proteomes" id="UP000184300"/>
    </source>
</evidence>
<dbReference type="InterPro" id="IPR017938">
    <property type="entry name" value="Riboflavin_synthase-like_b-brl"/>
</dbReference>
<evidence type="ECO:0000256" key="1">
    <source>
        <dbReference type="ARBA" id="ARBA00001974"/>
    </source>
</evidence>
<dbReference type="FunFam" id="2.40.30.10:FF:000032">
    <property type="entry name" value="NADH-cytochrome b5 reductase"/>
    <property type="match status" value="1"/>
</dbReference>
<feature type="binding site" evidence="15">
    <location>
        <position position="169"/>
    </location>
    <ligand>
        <name>FAD</name>
        <dbReference type="ChEBI" id="CHEBI:57692"/>
    </ligand>
</feature>
<evidence type="ECO:0000256" key="13">
    <source>
        <dbReference type="ARBA" id="ARBA00037464"/>
    </source>
</evidence>
<evidence type="ECO:0000259" key="17">
    <source>
        <dbReference type="PROSITE" id="PS51384"/>
    </source>
</evidence>
<dbReference type="SUPFAM" id="SSF52343">
    <property type="entry name" value="Ferredoxin reductase-like, C-terminal NADP-linked domain"/>
    <property type="match status" value="1"/>
</dbReference>
<dbReference type="PRINTS" id="PR00371">
    <property type="entry name" value="FPNCR"/>
</dbReference>
<evidence type="ECO:0000256" key="12">
    <source>
        <dbReference type="ARBA" id="ARBA00023136"/>
    </source>
</evidence>
<evidence type="ECO:0000256" key="11">
    <source>
        <dbReference type="ARBA" id="ARBA00023128"/>
    </source>
</evidence>
<feature type="domain" description="FAD-binding FR-type" evidence="17">
    <location>
        <begin position="47"/>
        <end position="152"/>
    </location>
</feature>
<dbReference type="Gene3D" id="3.40.50.80">
    <property type="entry name" value="Nucleotide-binding domain of ferredoxin-NADP reductase (FNR) module"/>
    <property type="match status" value="1"/>
</dbReference>
<feature type="binding site" evidence="15">
    <location>
        <position position="103"/>
    </location>
    <ligand>
        <name>FAD</name>
        <dbReference type="ChEBI" id="CHEBI:57692"/>
    </ligand>
</feature>
<dbReference type="STRING" id="1160497.A0A1L9VPB0"/>
<dbReference type="GeneID" id="34456664"/>
<evidence type="ECO:0000256" key="16">
    <source>
        <dbReference type="RuleBase" id="RU361226"/>
    </source>
</evidence>
<dbReference type="CDD" id="cd06183">
    <property type="entry name" value="cyt_b5_reduct_like"/>
    <property type="match status" value="1"/>
</dbReference>
<dbReference type="PROSITE" id="PS51384">
    <property type="entry name" value="FAD_FR"/>
    <property type="match status" value="1"/>
</dbReference>
<protein>
    <recommendedName>
        <fullName evidence="16">NADH-cytochrome b5 reductase</fullName>
        <ecNumber evidence="16">1.6.2.2</ecNumber>
    </recommendedName>
</protein>
<keyword evidence="9 16" id="KW-0560">Oxidoreductase</keyword>
<gene>
    <name evidence="18" type="ORF">ASPGLDRAFT_123480</name>
</gene>
<evidence type="ECO:0000256" key="15">
    <source>
        <dbReference type="PIRSR" id="PIRSR601834-1"/>
    </source>
</evidence>
<dbReference type="InterPro" id="IPR001709">
    <property type="entry name" value="Flavoprot_Pyr_Nucl_cyt_Rdtase"/>
</dbReference>
<comment type="catalytic activity">
    <reaction evidence="14 16">
        <text>2 Fe(III)-[cytochrome b5] + NADH = 2 Fe(II)-[cytochrome b5] + NAD(+) + H(+)</text>
        <dbReference type="Rhea" id="RHEA:46680"/>
        <dbReference type="Rhea" id="RHEA-COMP:10438"/>
        <dbReference type="Rhea" id="RHEA-COMP:10439"/>
        <dbReference type="ChEBI" id="CHEBI:15378"/>
        <dbReference type="ChEBI" id="CHEBI:29033"/>
        <dbReference type="ChEBI" id="CHEBI:29034"/>
        <dbReference type="ChEBI" id="CHEBI:57540"/>
        <dbReference type="ChEBI" id="CHEBI:57945"/>
        <dbReference type="EC" id="1.6.2.2"/>
    </reaction>
</comment>
<evidence type="ECO:0000256" key="9">
    <source>
        <dbReference type="ARBA" id="ARBA00023002"/>
    </source>
</evidence>
<keyword evidence="12" id="KW-0472">Membrane</keyword>
<keyword evidence="4 15" id="KW-0285">Flavoprotein</keyword>
<dbReference type="InterPro" id="IPR008333">
    <property type="entry name" value="Cbr1-like_FAD-bd_dom"/>
</dbReference>
<dbReference type="Proteomes" id="UP000184300">
    <property type="component" value="Unassembled WGS sequence"/>
</dbReference>
<dbReference type="InterPro" id="IPR039261">
    <property type="entry name" value="FNR_nucleotide-bd"/>
</dbReference>
<dbReference type="EMBL" id="KV878894">
    <property type="protein sequence ID" value="OJJ85720.1"/>
    <property type="molecule type" value="Genomic_DNA"/>
</dbReference>
<evidence type="ECO:0000256" key="7">
    <source>
        <dbReference type="ARBA" id="ARBA00022827"/>
    </source>
</evidence>
<evidence type="ECO:0000256" key="8">
    <source>
        <dbReference type="ARBA" id="ARBA00022989"/>
    </source>
</evidence>
<dbReference type="Pfam" id="PF00970">
    <property type="entry name" value="FAD_binding_6"/>
    <property type="match status" value="1"/>
</dbReference>
<dbReference type="SUPFAM" id="SSF63380">
    <property type="entry name" value="Riboflavin synthase domain-like"/>
    <property type="match status" value="1"/>
</dbReference>
<feature type="binding site" evidence="15">
    <location>
        <position position="118"/>
    </location>
    <ligand>
        <name>FAD</name>
        <dbReference type="ChEBI" id="CHEBI:57692"/>
    </ligand>
</feature>
<comment type="cofactor">
    <cofactor evidence="1 15 16">
        <name>FAD</name>
        <dbReference type="ChEBI" id="CHEBI:57692"/>
    </cofactor>
</comment>
<feature type="binding site" evidence="15">
    <location>
        <position position="126"/>
    </location>
    <ligand>
        <name>FAD</name>
        <dbReference type="ChEBI" id="CHEBI:57692"/>
    </ligand>
</feature>
<dbReference type="OrthoDB" id="432685at2759"/>
<accession>A0A1L9VPB0</accession>
<dbReference type="FunFam" id="3.40.50.80:FF:000009">
    <property type="entry name" value="NADH-cytochrome b5 reductase"/>
    <property type="match status" value="1"/>
</dbReference>
<keyword evidence="10 16" id="KW-0520">NAD</keyword>
<keyword evidence="6" id="KW-1000">Mitochondrion outer membrane</keyword>
<dbReference type="AlphaFoldDB" id="A0A1L9VPB0"/>
<feature type="binding site" evidence="15">
    <location>
        <position position="128"/>
    </location>
    <ligand>
        <name>FAD</name>
        <dbReference type="ChEBI" id="CHEBI:57692"/>
    </ligand>
</feature>
<keyword evidence="11" id="KW-0496">Mitochondrion</keyword>
<evidence type="ECO:0000256" key="10">
    <source>
        <dbReference type="ARBA" id="ARBA00023027"/>
    </source>
</evidence>
<dbReference type="InterPro" id="IPR017927">
    <property type="entry name" value="FAD-bd_FR_type"/>
</dbReference>
<dbReference type="PANTHER" id="PTHR19370">
    <property type="entry name" value="NADH-CYTOCHROME B5 REDUCTASE"/>
    <property type="match status" value="1"/>
</dbReference>
<dbReference type="GO" id="GO:0006696">
    <property type="term" value="P:ergosterol biosynthetic process"/>
    <property type="evidence" value="ECO:0007669"/>
    <property type="project" value="TreeGrafter"/>
</dbReference>
<keyword evidence="7 15" id="KW-0274">FAD</keyword>
<dbReference type="RefSeq" id="XP_022402418.1">
    <property type="nucleotide sequence ID" value="XM_022540403.1"/>
</dbReference>
<dbReference type="PANTHER" id="PTHR19370:SF101">
    <property type="entry name" value="NADH-CYTOCHROME B5 REDUCTASE"/>
    <property type="match status" value="1"/>
</dbReference>
<dbReference type="VEuPathDB" id="FungiDB:ASPGLDRAFT_123480"/>
<evidence type="ECO:0000256" key="3">
    <source>
        <dbReference type="ARBA" id="ARBA00006105"/>
    </source>
</evidence>